<dbReference type="Proteomes" id="UP000663193">
    <property type="component" value="Chromosome 11"/>
</dbReference>
<organism evidence="2 3">
    <name type="scientific">Phaeosphaeria nodorum (strain SN15 / ATCC MYA-4574 / FGSC 10173)</name>
    <name type="common">Glume blotch fungus</name>
    <name type="synonym">Parastagonospora nodorum</name>
    <dbReference type="NCBI Taxonomy" id="321614"/>
    <lineage>
        <taxon>Eukaryota</taxon>
        <taxon>Fungi</taxon>
        <taxon>Dikarya</taxon>
        <taxon>Ascomycota</taxon>
        <taxon>Pezizomycotina</taxon>
        <taxon>Dothideomycetes</taxon>
        <taxon>Pleosporomycetidae</taxon>
        <taxon>Pleosporales</taxon>
        <taxon>Pleosporineae</taxon>
        <taxon>Phaeosphaeriaceae</taxon>
        <taxon>Parastagonospora</taxon>
    </lineage>
</organism>
<evidence type="ECO:0000313" key="3">
    <source>
        <dbReference type="Proteomes" id="UP000663193"/>
    </source>
</evidence>
<protein>
    <recommendedName>
        <fullName evidence="4">BZIP domain-containing protein</fullName>
    </recommendedName>
</protein>
<feature type="region of interest" description="Disordered" evidence="1">
    <location>
        <begin position="1"/>
        <end position="24"/>
    </location>
</feature>
<gene>
    <name evidence="2" type="ORF">JI435_090860</name>
</gene>
<evidence type="ECO:0008006" key="4">
    <source>
        <dbReference type="Google" id="ProtNLM"/>
    </source>
</evidence>
<proteinExistence type="predicted"/>
<name>A0A7U2F8C5_PHANO</name>
<feature type="compositionally biased region" description="Basic and acidic residues" evidence="1">
    <location>
        <begin position="1"/>
        <end position="19"/>
    </location>
</feature>
<dbReference type="PANTHER" id="PTHR42070">
    <property type="entry name" value="FILAMENT ASSOCIATED PROTEIN, PUTATIVE (AFU_ORTHOLOGUE AFUA_8G06630)-RELATED"/>
    <property type="match status" value="1"/>
</dbReference>
<dbReference type="OrthoDB" id="4505928at2759"/>
<feature type="compositionally biased region" description="Polar residues" evidence="1">
    <location>
        <begin position="189"/>
        <end position="202"/>
    </location>
</feature>
<dbReference type="PANTHER" id="PTHR42070:SF1">
    <property type="entry name" value="FILAMENT ASSOCIATED PROTEIN, PUTATIVE (AFU_ORTHOLOGUE AFUA_8G06630)-RELATED"/>
    <property type="match status" value="1"/>
</dbReference>
<dbReference type="VEuPathDB" id="FungiDB:JI435_090860"/>
<dbReference type="OMA" id="ANMHGHA"/>
<dbReference type="EMBL" id="CP069033">
    <property type="protein sequence ID" value="QRD00527.1"/>
    <property type="molecule type" value="Genomic_DNA"/>
</dbReference>
<keyword evidence="3" id="KW-1185">Reference proteome</keyword>
<reference evidence="3" key="1">
    <citation type="journal article" date="2021" name="BMC Genomics">
        <title>Chromosome-level genome assembly and manually-curated proteome of model necrotroph Parastagonospora nodorum Sn15 reveals a genome-wide trove of candidate effector homologs, and redundancy of virulence-related functions within an accessory chromosome.</title>
        <authorList>
            <person name="Bertazzoni S."/>
            <person name="Jones D.A.B."/>
            <person name="Phan H.T."/>
            <person name="Tan K.-C."/>
            <person name="Hane J.K."/>
        </authorList>
    </citation>
    <scope>NUCLEOTIDE SEQUENCE [LARGE SCALE GENOMIC DNA]</scope>
    <source>
        <strain evidence="3">SN15 / ATCC MYA-4574 / FGSC 10173)</strain>
    </source>
</reference>
<accession>A0A7U2F8C5</accession>
<evidence type="ECO:0000313" key="2">
    <source>
        <dbReference type="EMBL" id="QRD00527.1"/>
    </source>
</evidence>
<evidence type="ECO:0000256" key="1">
    <source>
        <dbReference type="SAM" id="MobiDB-lite"/>
    </source>
</evidence>
<feature type="region of interest" description="Disordered" evidence="1">
    <location>
        <begin position="169"/>
        <end position="202"/>
    </location>
</feature>
<sequence length="271" mass="29532">MAKKGDDTASALRIRENQRRSRNRRKELIDELQGRIQKYEREGVAATQEMQRAARKVAEENARLRSLLAHHGILQDEVDAFLRSCDEPALPNDASLNTSVPSAQQPGAVPVNALVTAPNEAQFSDNGHGHPNIINIIGNTNHLHTLENWSAPSIAAPQFLKHPDSVLLPGVQDRSPSSQHTTINHHESQSSNATEEPHCPTTSECFCPPTTAPTIRPTSNGLEISCETAATIIVEMRGDGDVDSIRASLGCTSREECSVRNSTVLQIMDEG</sequence>
<dbReference type="AlphaFoldDB" id="A0A7U2F8C5"/>
<dbReference type="CDD" id="cd14688">
    <property type="entry name" value="bZIP_YAP"/>
    <property type="match status" value="1"/>
</dbReference>